<accession>A0A5P1FHP8</accession>
<gene>
    <name evidence="2" type="ORF">A4U43_C03F27610</name>
</gene>
<dbReference type="Proteomes" id="UP000243459">
    <property type="component" value="Chromosome 3"/>
</dbReference>
<protein>
    <submittedName>
        <fullName evidence="2">Uncharacterized protein</fullName>
    </submittedName>
</protein>
<keyword evidence="3" id="KW-1185">Reference proteome</keyword>
<feature type="compositionally biased region" description="Polar residues" evidence="1">
    <location>
        <begin position="79"/>
        <end position="92"/>
    </location>
</feature>
<sequence length="168" mass="18742">MMPSSGSEWMKAARRGEIEGEEKKREKKMMTAEKEREEEREREMEEISSILMSPNIIGPEASQHIIQEYLRRRGYVDSSTSIPDLQTSNSQGYVKPPADENGFAAAKKQTRSPKATAAITNETKKKTEIAESSNNSRRKKKAGKVISLAEAAKGSVVFRQGPSHVDDN</sequence>
<feature type="compositionally biased region" description="Basic and acidic residues" evidence="1">
    <location>
        <begin position="14"/>
        <end position="45"/>
    </location>
</feature>
<evidence type="ECO:0000313" key="2">
    <source>
        <dbReference type="EMBL" id="ONK76419.1"/>
    </source>
</evidence>
<dbReference type="Gramene" id="ONK76419">
    <property type="protein sequence ID" value="ONK76419"/>
    <property type="gene ID" value="A4U43_C03F27610"/>
</dbReference>
<proteinExistence type="predicted"/>
<organism evidence="2 3">
    <name type="scientific">Asparagus officinalis</name>
    <name type="common">Garden asparagus</name>
    <dbReference type="NCBI Taxonomy" id="4686"/>
    <lineage>
        <taxon>Eukaryota</taxon>
        <taxon>Viridiplantae</taxon>
        <taxon>Streptophyta</taxon>
        <taxon>Embryophyta</taxon>
        <taxon>Tracheophyta</taxon>
        <taxon>Spermatophyta</taxon>
        <taxon>Magnoliopsida</taxon>
        <taxon>Liliopsida</taxon>
        <taxon>Asparagales</taxon>
        <taxon>Asparagaceae</taxon>
        <taxon>Asparagoideae</taxon>
        <taxon>Asparagus</taxon>
    </lineage>
</organism>
<feature type="region of interest" description="Disordered" evidence="1">
    <location>
        <begin position="79"/>
        <end position="145"/>
    </location>
</feature>
<feature type="region of interest" description="Disordered" evidence="1">
    <location>
        <begin position="1"/>
        <end position="55"/>
    </location>
</feature>
<evidence type="ECO:0000256" key="1">
    <source>
        <dbReference type="SAM" id="MobiDB-lite"/>
    </source>
</evidence>
<reference evidence="3" key="1">
    <citation type="journal article" date="2017" name="Nat. Commun.">
        <title>The asparagus genome sheds light on the origin and evolution of a young Y chromosome.</title>
        <authorList>
            <person name="Harkess A."/>
            <person name="Zhou J."/>
            <person name="Xu C."/>
            <person name="Bowers J.E."/>
            <person name="Van der Hulst R."/>
            <person name="Ayyampalayam S."/>
            <person name="Mercati F."/>
            <person name="Riccardi P."/>
            <person name="McKain M.R."/>
            <person name="Kakrana A."/>
            <person name="Tang H."/>
            <person name="Ray J."/>
            <person name="Groenendijk J."/>
            <person name="Arikit S."/>
            <person name="Mathioni S.M."/>
            <person name="Nakano M."/>
            <person name="Shan H."/>
            <person name="Telgmann-Rauber A."/>
            <person name="Kanno A."/>
            <person name="Yue Z."/>
            <person name="Chen H."/>
            <person name="Li W."/>
            <person name="Chen Y."/>
            <person name="Xu X."/>
            <person name="Zhang Y."/>
            <person name="Luo S."/>
            <person name="Chen H."/>
            <person name="Gao J."/>
            <person name="Mao Z."/>
            <person name="Pires J.C."/>
            <person name="Luo M."/>
            <person name="Kudrna D."/>
            <person name="Wing R.A."/>
            <person name="Meyers B.C."/>
            <person name="Yi K."/>
            <person name="Kong H."/>
            <person name="Lavrijsen P."/>
            <person name="Sunseri F."/>
            <person name="Falavigna A."/>
            <person name="Ye Y."/>
            <person name="Leebens-Mack J.H."/>
            <person name="Chen G."/>
        </authorList>
    </citation>
    <scope>NUCLEOTIDE SEQUENCE [LARGE SCALE GENOMIC DNA]</scope>
    <source>
        <strain evidence="3">cv. DH0086</strain>
    </source>
</reference>
<evidence type="ECO:0000313" key="3">
    <source>
        <dbReference type="Proteomes" id="UP000243459"/>
    </source>
</evidence>
<dbReference type="EMBL" id="CM007383">
    <property type="protein sequence ID" value="ONK76419.1"/>
    <property type="molecule type" value="Genomic_DNA"/>
</dbReference>
<name>A0A5P1FHP8_ASPOF</name>
<dbReference type="AlphaFoldDB" id="A0A5P1FHP8"/>